<dbReference type="Proteomes" id="UP001066276">
    <property type="component" value="Chromosome 6"/>
</dbReference>
<evidence type="ECO:0000313" key="2">
    <source>
        <dbReference type="Proteomes" id="UP001066276"/>
    </source>
</evidence>
<dbReference type="EMBL" id="JANPWB010000010">
    <property type="protein sequence ID" value="KAJ1143174.1"/>
    <property type="molecule type" value="Genomic_DNA"/>
</dbReference>
<proteinExistence type="predicted"/>
<name>A0AAV7QRS7_PLEWA</name>
<reference evidence="1" key="1">
    <citation type="journal article" date="2022" name="bioRxiv">
        <title>Sequencing and chromosome-scale assembly of the giantPleurodeles waltlgenome.</title>
        <authorList>
            <person name="Brown T."/>
            <person name="Elewa A."/>
            <person name="Iarovenko S."/>
            <person name="Subramanian E."/>
            <person name="Araus A.J."/>
            <person name="Petzold A."/>
            <person name="Susuki M."/>
            <person name="Suzuki K.-i.T."/>
            <person name="Hayashi T."/>
            <person name="Toyoda A."/>
            <person name="Oliveira C."/>
            <person name="Osipova E."/>
            <person name="Leigh N.D."/>
            <person name="Simon A."/>
            <person name="Yun M.H."/>
        </authorList>
    </citation>
    <scope>NUCLEOTIDE SEQUENCE</scope>
    <source>
        <strain evidence="1">20211129_DDA</strain>
        <tissue evidence="1">Liver</tissue>
    </source>
</reference>
<comment type="caution">
    <text evidence="1">The sequence shown here is derived from an EMBL/GenBank/DDBJ whole genome shotgun (WGS) entry which is preliminary data.</text>
</comment>
<sequence length="234" mass="25491">MAAPYDSCQHPAMNFEERPLGRARKMAAPLSIVEDTVVISSEEEVEEQGSVDCGGKGTLDSVFIYKEGKIIPWVPRVVSPMLYKVQAWEVDNQGVFKVGEQVEFVHSSGLVLRGTICGEASGDGKAGRAQVMLDFWQSGQGEGLAGCDSPHVLSGHGDHAVHQQLSRPAGVKSLPVRVGAPVRHRAEGRLKPRVVYPTSQETARHGVLGQSDDPVFDVRPRRWFQFGAHRGRTA</sequence>
<dbReference type="AlphaFoldDB" id="A0AAV7QRS7"/>
<accession>A0AAV7QRS7</accession>
<organism evidence="1 2">
    <name type="scientific">Pleurodeles waltl</name>
    <name type="common">Iberian ribbed newt</name>
    <dbReference type="NCBI Taxonomy" id="8319"/>
    <lineage>
        <taxon>Eukaryota</taxon>
        <taxon>Metazoa</taxon>
        <taxon>Chordata</taxon>
        <taxon>Craniata</taxon>
        <taxon>Vertebrata</taxon>
        <taxon>Euteleostomi</taxon>
        <taxon>Amphibia</taxon>
        <taxon>Batrachia</taxon>
        <taxon>Caudata</taxon>
        <taxon>Salamandroidea</taxon>
        <taxon>Salamandridae</taxon>
        <taxon>Pleurodelinae</taxon>
        <taxon>Pleurodeles</taxon>
    </lineage>
</organism>
<protein>
    <submittedName>
        <fullName evidence="1">Uncharacterized protein</fullName>
    </submittedName>
</protein>
<gene>
    <name evidence="1" type="ORF">NDU88_009485</name>
</gene>
<evidence type="ECO:0000313" key="1">
    <source>
        <dbReference type="EMBL" id="KAJ1143174.1"/>
    </source>
</evidence>
<keyword evidence="2" id="KW-1185">Reference proteome</keyword>